<dbReference type="AlphaFoldDB" id="A0A7S2S4L2"/>
<evidence type="ECO:0000313" key="2">
    <source>
        <dbReference type="EMBL" id="CAD9689356.1"/>
    </source>
</evidence>
<reference evidence="2" key="1">
    <citation type="submission" date="2021-01" db="EMBL/GenBank/DDBJ databases">
        <authorList>
            <person name="Corre E."/>
            <person name="Pelletier E."/>
            <person name="Niang G."/>
            <person name="Scheremetjew M."/>
            <person name="Finn R."/>
            <person name="Kale V."/>
            <person name="Holt S."/>
            <person name="Cochrane G."/>
            <person name="Meng A."/>
            <person name="Brown T."/>
            <person name="Cohen L."/>
        </authorList>
    </citation>
    <scope>NUCLEOTIDE SEQUENCE</scope>
    <source>
        <strain evidence="2">NY070348D</strain>
    </source>
</reference>
<dbReference type="EMBL" id="HBHK01016350">
    <property type="protein sequence ID" value="CAD9689356.1"/>
    <property type="molecule type" value="Transcribed_RNA"/>
</dbReference>
<evidence type="ECO:0008006" key="3">
    <source>
        <dbReference type="Google" id="ProtNLM"/>
    </source>
</evidence>
<gene>
    <name evidence="2" type="ORF">QSP1433_LOCUS10218</name>
</gene>
<evidence type="ECO:0000256" key="1">
    <source>
        <dbReference type="SAM" id="Phobius"/>
    </source>
</evidence>
<keyword evidence="1" id="KW-0472">Membrane</keyword>
<sequence>MSQEGNEEGNTGARARVQSTVAKGLAKLEQLHSEENAFVLGPGSIFLMGLSCAGILGVGFKLGMKRQIEGKNDHIVPKSLAERVATQQGKQPEIKPTTIKYKPSAPAPLLAFRALGYATVLTVCTATLVTLTGVAIFDIKDPEDLIARLKRNVPEASKKLQTVFGPALEGTRDSMQGIFKRFRPAIAPKGRNGDLSGDLEQEKAELRELGVDVSILEPAPAPIRNIGVFDDDKK</sequence>
<accession>A0A7S2S4L2</accession>
<keyword evidence="1" id="KW-0812">Transmembrane</keyword>
<name>A0A7S2S4L2_9STRA</name>
<feature type="transmembrane region" description="Helical" evidence="1">
    <location>
        <begin position="37"/>
        <end position="60"/>
    </location>
</feature>
<keyword evidence="1" id="KW-1133">Transmembrane helix</keyword>
<proteinExistence type="predicted"/>
<feature type="transmembrane region" description="Helical" evidence="1">
    <location>
        <begin position="110"/>
        <end position="137"/>
    </location>
</feature>
<protein>
    <recommendedName>
        <fullName evidence="3">Transmembrane protein 242</fullName>
    </recommendedName>
</protein>
<organism evidence="2">
    <name type="scientific">Mucochytrium quahogii</name>
    <dbReference type="NCBI Taxonomy" id="96639"/>
    <lineage>
        <taxon>Eukaryota</taxon>
        <taxon>Sar</taxon>
        <taxon>Stramenopiles</taxon>
        <taxon>Bigyra</taxon>
        <taxon>Labyrinthulomycetes</taxon>
        <taxon>Thraustochytrida</taxon>
        <taxon>Thraustochytriidae</taxon>
        <taxon>Mucochytrium</taxon>
    </lineage>
</organism>